<proteinExistence type="inferred from homology"/>
<evidence type="ECO:0000256" key="10">
    <source>
        <dbReference type="PROSITE-ProRule" id="PRU01360"/>
    </source>
</evidence>
<keyword evidence="7 11" id="KW-0798">TonB box</keyword>
<keyword evidence="4 10" id="KW-0812">Transmembrane</keyword>
<dbReference type="Gene3D" id="2.40.170.20">
    <property type="entry name" value="TonB-dependent receptor, beta-barrel domain"/>
    <property type="match status" value="1"/>
</dbReference>
<feature type="domain" description="TonB-dependent receptor-like beta-barrel" evidence="14">
    <location>
        <begin position="379"/>
        <end position="785"/>
    </location>
</feature>
<evidence type="ECO:0000259" key="15">
    <source>
        <dbReference type="Pfam" id="PF07715"/>
    </source>
</evidence>
<dbReference type="Proteomes" id="UP000273982">
    <property type="component" value="Chromosome"/>
</dbReference>
<feature type="region of interest" description="Disordered" evidence="12">
    <location>
        <begin position="38"/>
        <end position="65"/>
    </location>
</feature>
<feature type="signal peptide" evidence="13">
    <location>
        <begin position="1"/>
        <end position="26"/>
    </location>
</feature>
<dbReference type="PROSITE" id="PS52016">
    <property type="entry name" value="TONB_DEPENDENT_REC_3"/>
    <property type="match status" value="1"/>
</dbReference>
<keyword evidence="6" id="KW-0406">Ion transport</keyword>
<evidence type="ECO:0000256" key="5">
    <source>
        <dbReference type="ARBA" id="ARBA00022729"/>
    </source>
</evidence>
<organism evidence="16 17">
    <name type="scientific">Methylocystis rosea</name>
    <dbReference type="NCBI Taxonomy" id="173366"/>
    <lineage>
        <taxon>Bacteria</taxon>
        <taxon>Pseudomonadati</taxon>
        <taxon>Pseudomonadota</taxon>
        <taxon>Alphaproteobacteria</taxon>
        <taxon>Hyphomicrobiales</taxon>
        <taxon>Methylocystaceae</taxon>
        <taxon>Methylocystis</taxon>
    </lineage>
</organism>
<feature type="domain" description="TonB-dependent receptor plug" evidence="15">
    <location>
        <begin position="88"/>
        <end position="196"/>
    </location>
</feature>
<sequence length="827" mass="91314">MRHMRRTPAIFSIVCLSGVSASVALAQQALPTIEVGGARRQASAARPGPPGPGRALAPAPAQQPSSTLLALRDAPRVPSAMQPAPGAEIATLSRAQIDKSVNSLTTMGVVKYMPSVTVRERFIGDRNGILSLRTNSTLAGAQTMVFADNVLLSNYLGNSPSFPPRWGMVSPAEIERVDIMYGPFSAAYPGNSISGVMTITTRMPEKFEVHYQGDGAFQNFGIFGAKENNLSGHMNLLIGDKINNLRYWVGYDWLDARGQSADFTVANPTVGSGGTPVIAKGWFDVDPQGRPRLIAALTGRDHSQQHLGKVKLDYEFLPNVHAKYQAGLWSFVSDAVVTPFLRRADNGAEFYNSPSNAVQFGPWRFNLPATNPAHANASHLMQAASLVKKDGGVFDFDITGTSYNFLRDYRHAAVRYGVQPGGVNVVQTGTYWRTLDARGTWRPEWDLFGKHEVSMGGHWDVYSLASTQTNTPVFTDTFFTSIQAVNTGKTSTKGVYVQDAWRFHPDWLISAGGRGDFWEAFNGMNQTLTGFNTFGVRAAPTFFTNRYKQSFSPSGGLVWNVSRDFVMRGAIGRAYRYPTVNELFQNLVTPNAITIANPDLQPEISTVYELSGEYTLENLWGSIGWARPRVTLFMDDRWNSIANLIDPALRTSANVNVDKVRFRGVEGAIDMKDFLTERLDINGSVTFTDAKTLSNWRQPNTQGMQFLRIPRIRLRGLAVYTPPWEPNLILSAGVRYQTAAFNNLDNSDFNHDVLAGGSSSFLFFDAKASYRLTPEWTLAAGVDNIGRYKAYAFHPYPQRTYYLSLRYDFAEKTPGGFMRSLPGLNAL</sequence>
<gene>
    <name evidence="16" type="ORF">EHO51_15360</name>
</gene>
<dbReference type="InterPro" id="IPR039426">
    <property type="entry name" value="TonB-dep_rcpt-like"/>
</dbReference>
<dbReference type="InterPro" id="IPR036942">
    <property type="entry name" value="Beta-barrel_TonB_sf"/>
</dbReference>
<protein>
    <submittedName>
        <fullName evidence="16">TonB-dependent receptor</fullName>
    </submittedName>
</protein>
<evidence type="ECO:0000256" key="9">
    <source>
        <dbReference type="ARBA" id="ARBA00023237"/>
    </source>
</evidence>
<dbReference type="KEGG" id="mros:EHO51_15360"/>
<evidence type="ECO:0000256" key="11">
    <source>
        <dbReference type="RuleBase" id="RU003357"/>
    </source>
</evidence>
<dbReference type="GO" id="GO:0015344">
    <property type="term" value="F:siderophore uptake transmembrane transporter activity"/>
    <property type="evidence" value="ECO:0007669"/>
    <property type="project" value="TreeGrafter"/>
</dbReference>
<dbReference type="GO" id="GO:0044718">
    <property type="term" value="P:siderophore transmembrane transport"/>
    <property type="evidence" value="ECO:0007669"/>
    <property type="project" value="TreeGrafter"/>
</dbReference>
<feature type="compositionally biased region" description="Low complexity" evidence="12">
    <location>
        <begin position="53"/>
        <end position="65"/>
    </location>
</feature>
<dbReference type="InterPro" id="IPR037066">
    <property type="entry name" value="Plug_dom_sf"/>
</dbReference>
<dbReference type="Gene3D" id="2.170.130.10">
    <property type="entry name" value="TonB-dependent receptor, plug domain"/>
    <property type="match status" value="1"/>
</dbReference>
<evidence type="ECO:0000256" key="4">
    <source>
        <dbReference type="ARBA" id="ARBA00022692"/>
    </source>
</evidence>
<dbReference type="InterPro" id="IPR012910">
    <property type="entry name" value="Plug_dom"/>
</dbReference>
<reference evidence="16 17" key="1">
    <citation type="submission" date="2018-11" db="EMBL/GenBank/DDBJ databases">
        <title>Genome squencing of methanotrophic bacteria isolated from alkaline groundwater in Korea.</title>
        <authorList>
            <person name="Nguyen L.N."/>
        </authorList>
    </citation>
    <scope>NUCLEOTIDE SEQUENCE [LARGE SCALE GENOMIC DNA]</scope>
    <source>
        <strain evidence="16 17">GW6</strain>
    </source>
</reference>
<evidence type="ECO:0000256" key="8">
    <source>
        <dbReference type="ARBA" id="ARBA00023136"/>
    </source>
</evidence>
<keyword evidence="3 10" id="KW-1134">Transmembrane beta strand</keyword>
<keyword evidence="16" id="KW-0675">Receptor</keyword>
<dbReference type="GO" id="GO:0009279">
    <property type="term" value="C:cell outer membrane"/>
    <property type="evidence" value="ECO:0007669"/>
    <property type="project" value="UniProtKB-SubCell"/>
</dbReference>
<evidence type="ECO:0000313" key="16">
    <source>
        <dbReference type="EMBL" id="AZG78004.1"/>
    </source>
</evidence>
<comment type="subcellular location">
    <subcellularLocation>
        <location evidence="1 10">Cell outer membrane</location>
        <topology evidence="1 10">Multi-pass membrane protein</topology>
    </subcellularLocation>
</comment>
<evidence type="ECO:0000256" key="13">
    <source>
        <dbReference type="SAM" id="SignalP"/>
    </source>
</evidence>
<evidence type="ECO:0000256" key="2">
    <source>
        <dbReference type="ARBA" id="ARBA00022448"/>
    </source>
</evidence>
<dbReference type="InterPro" id="IPR000531">
    <property type="entry name" value="Beta-barrel_TonB"/>
</dbReference>
<feature type="chain" id="PRO_5018044131" evidence="13">
    <location>
        <begin position="27"/>
        <end position="827"/>
    </location>
</feature>
<evidence type="ECO:0000256" key="3">
    <source>
        <dbReference type="ARBA" id="ARBA00022452"/>
    </source>
</evidence>
<dbReference type="Pfam" id="PF07715">
    <property type="entry name" value="Plug"/>
    <property type="match status" value="1"/>
</dbReference>
<comment type="similarity">
    <text evidence="10 11">Belongs to the TonB-dependent receptor family.</text>
</comment>
<dbReference type="RefSeq" id="WP_124739615.1">
    <property type="nucleotide sequence ID" value="NZ_CP034086.1"/>
</dbReference>
<dbReference type="AlphaFoldDB" id="A0A3G8M931"/>
<dbReference type="EMBL" id="CP034086">
    <property type="protein sequence ID" value="AZG78004.1"/>
    <property type="molecule type" value="Genomic_DNA"/>
</dbReference>
<keyword evidence="5 13" id="KW-0732">Signal</keyword>
<dbReference type="PANTHER" id="PTHR30069">
    <property type="entry name" value="TONB-DEPENDENT OUTER MEMBRANE RECEPTOR"/>
    <property type="match status" value="1"/>
</dbReference>
<evidence type="ECO:0000313" key="17">
    <source>
        <dbReference type="Proteomes" id="UP000273982"/>
    </source>
</evidence>
<dbReference type="SUPFAM" id="SSF56935">
    <property type="entry name" value="Porins"/>
    <property type="match status" value="1"/>
</dbReference>
<evidence type="ECO:0000256" key="12">
    <source>
        <dbReference type="SAM" id="MobiDB-lite"/>
    </source>
</evidence>
<evidence type="ECO:0000256" key="7">
    <source>
        <dbReference type="ARBA" id="ARBA00023077"/>
    </source>
</evidence>
<evidence type="ECO:0000259" key="14">
    <source>
        <dbReference type="Pfam" id="PF00593"/>
    </source>
</evidence>
<keyword evidence="8 10" id="KW-0472">Membrane</keyword>
<keyword evidence="9 10" id="KW-0998">Cell outer membrane</keyword>
<name>A0A3G8M931_9HYPH</name>
<accession>A0A3G8M931</accession>
<dbReference type="PANTHER" id="PTHR30069:SF53">
    <property type="entry name" value="COLICIN I RECEPTOR-RELATED"/>
    <property type="match status" value="1"/>
</dbReference>
<evidence type="ECO:0000256" key="6">
    <source>
        <dbReference type="ARBA" id="ARBA00023065"/>
    </source>
</evidence>
<evidence type="ECO:0000256" key="1">
    <source>
        <dbReference type="ARBA" id="ARBA00004571"/>
    </source>
</evidence>
<dbReference type="Pfam" id="PF00593">
    <property type="entry name" value="TonB_dep_Rec_b-barrel"/>
    <property type="match status" value="1"/>
</dbReference>
<keyword evidence="2 10" id="KW-0813">Transport</keyword>